<evidence type="ECO:0000256" key="7">
    <source>
        <dbReference type="RuleBase" id="RU004466"/>
    </source>
</evidence>
<evidence type="ECO:0000313" key="10">
    <source>
        <dbReference type="Proteomes" id="UP001417504"/>
    </source>
</evidence>
<dbReference type="GO" id="GO:0004161">
    <property type="term" value="F:dimethylallyltranstransferase activity"/>
    <property type="evidence" value="ECO:0007669"/>
    <property type="project" value="TreeGrafter"/>
</dbReference>
<dbReference type="GO" id="GO:0046872">
    <property type="term" value="F:metal ion binding"/>
    <property type="evidence" value="ECO:0007669"/>
    <property type="project" value="UniProtKB-KW"/>
</dbReference>
<keyword evidence="8" id="KW-0472">Membrane</keyword>
<keyword evidence="8" id="KW-1133">Transmembrane helix</keyword>
<dbReference type="InterPro" id="IPR039702">
    <property type="entry name" value="FPS1-like"/>
</dbReference>
<protein>
    <recommendedName>
        <fullName evidence="11">Farnesyl diphosphate synthase</fullName>
    </recommendedName>
</protein>
<evidence type="ECO:0000256" key="2">
    <source>
        <dbReference type="ARBA" id="ARBA00006706"/>
    </source>
</evidence>
<sequence length="254" mass="28672">MGRPLKNPPISSSILSVSIPFIPRSMLDYNVPGGKLNRGLSVIDSYELLKEGKDLTKDENFLACALGWCIEWLQAYFLVLDDIMDNAHTRRGRPCWFRMEKVGTIAVNDGLLLRNHIPIILKKHLREKPYYVDLLDLFNETASGQMIDLITTLEGDEDLSKTIGQMLVCWFSVFVFLVACALLMAGEKLDNHLVVKNVLVEMGIYFQVQYESKSYEKLISSIEGHQSKAVQAVLKSFLGKDLQETEVGKDVELA</sequence>
<dbReference type="Pfam" id="PF00348">
    <property type="entry name" value="polyprenyl_synt"/>
    <property type="match status" value="1"/>
</dbReference>
<comment type="caution">
    <text evidence="9">The sequence shown here is derived from an EMBL/GenBank/DDBJ whole genome shotgun (WGS) entry which is preliminary data.</text>
</comment>
<feature type="transmembrane region" description="Helical" evidence="8">
    <location>
        <begin position="167"/>
        <end position="186"/>
    </location>
</feature>
<evidence type="ECO:0000313" key="9">
    <source>
        <dbReference type="EMBL" id="KAK9156263.1"/>
    </source>
</evidence>
<dbReference type="Proteomes" id="UP001417504">
    <property type="component" value="Unassembled WGS sequence"/>
</dbReference>
<keyword evidence="4" id="KW-0479">Metal-binding</keyword>
<accession>A0AAP0PTW4</accession>
<dbReference type="PANTHER" id="PTHR11525:SF0">
    <property type="entry name" value="FARNESYL PYROPHOSPHATE SYNTHASE"/>
    <property type="match status" value="1"/>
</dbReference>
<evidence type="ECO:0008006" key="11">
    <source>
        <dbReference type="Google" id="ProtNLM"/>
    </source>
</evidence>
<keyword evidence="3 7" id="KW-0808">Transferase</keyword>
<dbReference type="SUPFAM" id="SSF48576">
    <property type="entry name" value="Terpenoid synthases"/>
    <property type="match status" value="1"/>
</dbReference>
<name>A0AAP0PTW4_9MAGN</name>
<dbReference type="GO" id="GO:0004337">
    <property type="term" value="F:(2E,6E)-farnesyl diphosphate synthase activity"/>
    <property type="evidence" value="ECO:0007669"/>
    <property type="project" value="TreeGrafter"/>
</dbReference>
<keyword evidence="10" id="KW-1185">Reference proteome</keyword>
<evidence type="ECO:0000256" key="3">
    <source>
        <dbReference type="ARBA" id="ARBA00022679"/>
    </source>
</evidence>
<evidence type="ECO:0000256" key="6">
    <source>
        <dbReference type="ARBA" id="ARBA00023229"/>
    </source>
</evidence>
<dbReference type="InterPro" id="IPR000092">
    <property type="entry name" value="Polyprenyl_synt"/>
</dbReference>
<gene>
    <name evidence="9" type="ORF">Sjap_003743</name>
</gene>
<dbReference type="InterPro" id="IPR008949">
    <property type="entry name" value="Isoprenoid_synthase_dom_sf"/>
</dbReference>
<evidence type="ECO:0000256" key="1">
    <source>
        <dbReference type="ARBA" id="ARBA00001946"/>
    </source>
</evidence>
<keyword evidence="6" id="KW-0414">Isoprene biosynthesis</keyword>
<organism evidence="9 10">
    <name type="scientific">Stephania japonica</name>
    <dbReference type="NCBI Taxonomy" id="461633"/>
    <lineage>
        <taxon>Eukaryota</taxon>
        <taxon>Viridiplantae</taxon>
        <taxon>Streptophyta</taxon>
        <taxon>Embryophyta</taxon>
        <taxon>Tracheophyta</taxon>
        <taxon>Spermatophyta</taxon>
        <taxon>Magnoliopsida</taxon>
        <taxon>Ranunculales</taxon>
        <taxon>Menispermaceae</taxon>
        <taxon>Menispermoideae</taxon>
        <taxon>Cissampelideae</taxon>
        <taxon>Stephania</taxon>
    </lineage>
</organism>
<dbReference type="PROSITE" id="PS00723">
    <property type="entry name" value="POLYPRENYL_SYNTHASE_1"/>
    <property type="match status" value="1"/>
</dbReference>
<evidence type="ECO:0000256" key="8">
    <source>
        <dbReference type="SAM" id="Phobius"/>
    </source>
</evidence>
<comment type="cofactor">
    <cofactor evidence="1">
        <name>Mg(2+)</name>
        <dbReference type="ChEBI" id="CHEBI:18420"/>
    </cofactor>
</comment>
<keyword evidence="5" id="KW-0460">Magnesium</keyword>
<keyword evidence="8" id="KW-0812">Transmembrane</keyword>
<dbReference type="AlphaFoldDB" id="A0AAP0PTW4"/>
<dbReference type="GO" id="GO:0005737">
    <property type="term" value="C:cytoplasm"/>
    <property type="evidence" value="ECO:0007669"/>
    <property type="project" value="TreeGrafter"/>
</dbReference>
<dbReference type="PANTHER" id="PTHR11525">
    <property type="entry name" value="FARNESYL-PYROPHOSPHATE SYNTHETASE"/>
    <property type="match status" value="1"/>
</dbReference>
<dbReference type="EMBL" id="JBBNAE010000001">
    <property type="protein sequence ID" value="KAK9156263.1"/>
    <property type="molecule type" value="Genomic_DNA"/>
</dbReference>
<dbReference type="Gene3D" id="1.10.600.10">
    <property type="entry name" value="Farnesyl Diphosphate Synthase"/>
    <property type="match status" value="1"/>
</dbReference>
<reference evidence="9 10" key="1">
    <citation type="submission" date="2024-01" db="EMBL/GenBank/DDBJ databases">
        <title>Genome assemblies of Stephania.</title>
        <authorList>
            <person name="Yang L."/>
        </authorList>
    </citation>
    <scope>NUCLEOTIDE SEQUENCE [LARGE SCALE GENOMIC DNA]</scope>
    <source>
        <strain evidence="9">QJT</strain>
        <tissue evidence="9">Leaf</tissue>
    </source>
</reference>
<dbReference type="InterPro" id="IPR033749">
    <property type="entry name" value="Polyprenyl_synt_CS"/>
</dbReference>
<comment type="similarity">
    <text evidence="2 7">Belongs to the FPP/GGPP synthase family.</text>
</comment>
<evidence type="ECO:0000256" key="4">
    <source>
        <dbReference type="ARBA" id="ARBA00022723"/>
    </source>
</evidence>
<evidence type="ECO:0000256" key="5">
    <source>
        <dbReference type="ARBA" id="ARBA00022842"/>
    </source>
</evidence>
<proteinExistence type="inferred from homology"/>
<dbReference type="GO" id="GO:0045337">
    <property type="term" value="P:farnesyl diphosphate biosynthetic process"/>
    <property type="evidence" value="ECO:0007669"/>
    <property type="project" value="TreeGrafter"/>
</dbReference>